<reference evidence="8 9" key="1">
    <citation type="journal article" date="2017" name="Nature">
        <title>The Apostasia genome and the evolution of orchids.</title>
        <authorList>
            <person name="Zhang G.Q."/>
            <person name="Liu K.W."/>
            <person name="Li Z."/>
            <person name="Lohaus R."/>
            <person name="Hsiao Y.Y."/>
            <person name="Niu S.C."/>
            <person name="Wang J.Y."/>
            <person name="Lin Y.C."/>
            <person name="Xu Q."/>
            <person name="Chen L.J."/>
            <person name="Yoshida K."/>
            <person name="Fujiwara S."/>
            <person name="Wang Z.W."/>
            <person name="Zhang Y.Q."/>
            <person name="Mitsuda N."/>
            <person name="Wang M."/>
            <person name="Liu G.H."/>
            <person name="Pecoraro L."/>
            <person name="Huang H.X."/>
            <person name="Xiao X.J."/>
            <person name="Lin M."/>
            <person name="Wu X.Y."/>
            <person name="Wu W.L."/>
            <person name="Chen Y.Y."/>
            <person name="Chang S.B."/>
            <person name="Sakamoto S."/>
            <person name="Ohme-Takagi M."/>
            <person name="Yagi M."/>
            <person name="Zeng S.J."/>
            <person name="Shen C.Y."/>
            <person name="Yeh C.M."/>
            <person name="Luo Y.B."/>
            <person name="Tsai W.C."/>
            <person name="Van de Peer Y."/>
            <person name="Liu Z.J."/>
        </authorList>
    </citation>
    <scope>NUCLEOTIDE SEQUENCE [LARGE SCALE GENOMIC DNA]</scope>
    <source>
        <strain evidence="9">cv. Shenzhen</strain>
        <tissue evidence="8">Stem</tissue>
    </source>
</reference>
<keyword evidence="2" id="KW-0805">Transcription regulation</keyword>
<dbReference type="InterPro" id="IPR018872">
    <property type="entry name" value="Zn-cluster-dom"/>
</dbReference>
<organism evidence="8 9">
    <name type="scientific">Apostasia shenzhenica</name>
    <dbReference type="NCBI Taxonomy" id="1088818"/>
    <lineage>
        <taxon>Eukaryota</taxon>
        <taxon>Viridiplantae</taxon>
        <taxon>Streptophyta</taxon>
        <taxon>Embryophyta</taxon>
        <taxon>Tracheophyta</taxon>
        <taxon>Spermatophyta</taxon>
        <taxon>Magnoliopsida</taxon>
        <taxon>Liliopsida</taxon>
        <taxon>Asparagales</taxon>
        <taxon>Orchidaceae</taxon>
        <taxon>Apostasioideae</taxon>
        <taxon>Apostasia</taxon>
    </lineage>
</organism>
<evidence type="ECO:0000256" key="6">
    <source>
        <dbReference type="SAM" id="MobiDB-lite"/>
    </source>
</evidence>
<evidence type="ECO:0000256" key="5">
    <source>
        <dbReference type="ARBA" id="ARBA00023242"/>
    </source>
</evidence>
<dbReference type="EMBL" id="KZ454830">
    <property type="protein sequence ID" value="PKA45675.1"/>
    <property type="molecule type" value="Genomic_DNA"/>
</dbReference>
<dbReference type="OrthoDB" id="1918969at2759"/>
<dbReference type="InterPro" id="IPR044810">
    <property type="entry name" value="WRKY_plant"/>
</dbReference>
<dbReference type="AlphaFoldDB" id="A0A2H9ZQV0"/>
<dbReference type="SUPFAM" id="SSF118290">
    <property type="entry name" value="WRKY DNA-binding domain"/>
    <property type="match status" value="1"/>
</dbReference>
<feature type="domain" description="WRKY" evidence="7">
    <location>
        <begin position="266"/>
        <end position="292"/>
    </location>
</feature>
<dbReference type="Proteomes" id="UP000236161">
    <property type="component" value="Unassembled WGS sequence"/>
</dbReference>
<evidence type="ECO:0000256" key="2">
    <source>
        <dbReference type="ARBA" id="ARBA00023015"/>
    </source>
</evidence>
<gene>
    <name evidence="8" type="primary">WRKY74</name>
    <name evidence="8" type="ORF">AXF42_Ash011015</name>
</gene>
<feature type="compositionally biased region" description="Polar residues" evidence="6">
    <location>
        <begin position="211"/>
        <end position="224"/>
    </location>
</feature>
<dbReference type="GO" id="GO:0003700">
    <property type="term" value="F:DNA-binding transcription factor activity"/>
    <property type="evidence" value="ECO:0007669"/>
    <property type="project" value="InterPro"/>
</dbReference>
<sequence length="331" mass="36598">MDEVEGANKAAIESCHRVLCLLESRESQDGVRCRRRVVAETGEAVSRLRKLVSLLSNGVGHARVRRGKLSLLQAPSFSSKNFVLDAALEADTSFFSGLFPRTVDVDRRILLERNLAQETNSASKNSLQLATQFQYLQKQQQQQKNAFQLQQHINFQAETLRTGNDCSINLKFDTPSCSQILSSSNPSFFSSLSVDGCGSMSRLDGKAFQSVGGSQPSDSGNPTSKRCARRGTVGNGKCASTGRCHCLKKRKLRVKRSIKVPAISNKLADIPPDEYSWRKYGQKPIRGSPHPRFNSQVVSWTFVILILVCQNQNFSPLLNFTNGDLIIGTAR</sequence>
<dbReference type="InterPro" id="IPR003657">
    <property type="entry name" value="WRKY_dom"/>
</dbReference>
<evidence type="ECO:0000256" key="4">
    <source>
        <dbReference type="ARBA" id="ARBA00023163"/>
    </source>
</evidence>
<dbReference type="InterPro" id="IPR036576">
    <property type="entry name" value="WRKY_dom_sf"/>
</dbReference>
<keyword evidence="5" id="KW-0539">Nucleus</keyword>
<evidence type="ECO:0000256" key="3">
    <source>
        <dbReference type="ARBA" id="ARBA00023125"/>
    </source>
</evidence>
<dbReference type="GO" id="GO:0005634">
    <property type="term" value="C:nucleus"/>
    <property type="evidence" value="ECO:0007669"/>
    <property type="project" value="UniProtKB-SubCell"/>
</dbReference>
<evidence type="ECO:0000256" key="1">
    <source>
        <dbReference type="ARBA" id="ARBA00004123"/>
    </source>
</evidence>
<keyword evidence="4" id="KW-0804">Transcription</keyword>
<dbReference type="PANTHER" id="PTHR31282">
    <property type="entry name" value="WRKY TRANSCRIPTION FACTOR 21-RELATED"/>
    <property type="match status" value="1"/>
</dbReference>
<proteinExistence type="predicted"/>
<dbReference type="SMART" id="SM00774">
    <property type="entry name" value="WRKY"/>
    <property type="match status" value="1"/>
</dbReference>
<protein>
    <submittedName>
        <fullName evidence="8">Putative WRKY transcription factor 74</fullName>
    </submittedName>
</protein>
<dbReference type="Pfam" id="PF10533">
    <property type="entry name" value="Plant_zn_clust"/>
    <property type="match status" value="1"/>
</dbReference>
<name>A0A2H9ZQV0_9ASPA</name>
<dbReference type="STRING" id="1088818.A0A2H9ZQV0"/>
<dbReference type="PROSITE" id="PS50811">
    <property type="entry name" value="WRKY"/>
    <property type="match status" value="1"/>
</dbReference>
<comment type="subcellular location">
    <subcellularLocation>
        <location evidence="1">Nucleus</location>
    </subcellularLocation>
</comment>
<keyword evidence="3" id="KW-0238">DNA-binding</keyword>
<accession>A0A2H9ZQV0</accession>
<evidence type="ECO:0000313" key="9">
    <source>
        <dbReference type="Proteomes" id="UP000236161"/>
    </source>
</evidence>
<keyword evidence="9" id="KW-1185">Reference proteome</keyword>
<feature type="region of interest" description="Disordered" evidence="6">
    <location>
        <begin position="208"/>
        <end position="236"/>
    </location>
</feature>
<dbReference type="Gene3D" id="2.20.25.80">
    <property type="entry name" value="WRKY domain"/>
    <property type="match status" value="1"/>
</dbReference>
<evidence type="ECO:0000259" key="7">
    <source>
        <dbReference type="PROSITE" id="PS50811"/>
    </source>
</evidence>
<dbReference type="GO" id="GO:0043565">
    <property type="term" value="F:sequence-specific DNA binding"/>
    <property type="evidence" value="ECO:0007669"/>
    <property type="project" value="InterPro"/>
</dbReference>
<evidence type="ECO:0000313" key="8">
    <source>
        <dbReference type="EMBL" id="PKA45675.1"/>
    </source>
</evidence>
<dbReference type="Pfam" id="PF03106">
    <property type="entry name" value="WRKY"/>
    <property type="match status" value="1"/>
</dbReference>